<dbReference type="Proteomes" id="UP001208017">
    <property type="component" value="Unassembled WGS sequence"/>
</dbReference>
<feature type="compositionally biased region" description="Basic and acidic residues" evidence="1">
    <location>
        <begin position="11"/>
        <end position="25"/>
    </location>
</feature>
<feature type="compositionally biased region" description="Polar residues" evidence="1">
    <location>
        <begin position="26"/>
        <end position="40"/>
    </location>
</feature>
<proteinExistence type="predicted"/>
<dbReference type="EMBL" id="JAPMLT010000019">
    <property type="protein sequence ID" value="MCX7572357.1"/>
    <property type="molecule type" value="Genomic_DNA"/>
</dbReference>
<dbReference type="RefSeq" id="WP_267153606.1">
    <property type="nucleotide sequence ID" value="NZ_JAPMLT010000019.1"/>
</dbReference>
<gene>
    <name evidence="2" type="ORF">OS242_20830</name>
</gene>
<feature type="region of interest" description="Disordered" evidence="1">
    <location>
        <begin position="1"/>
        <end position="60"/>
    </location>
</feature>
<organism evidence="2 3">
    <name type="scientific">Tumebacillus lacus</name>
    <dbReference type="NCBI Taxonomy" id="2995335"/>
    <lineage>
        <taxon>Bacteria</taxon>
        <taxon>Bacillati</taxon>
        <taxon>Bacillota</taxon>
        <taxon>Bacilli</taxon>
        <taxon>Bacillales</taxon>
        <taxon>Alicyclobacillaceae</taxon>
        <taxon>Tumebacillus</taxon>
    </lineage>
</organism>
<evidence type="ECO:0008006" key="4">
    <source>
        <dbReference type="Google" id="ProtNLM"/>
    </source>
</evidence>
<comment type="caution">
    <text evidence="2">The sequence shown here is derived from an EMBL/GenBank/DDBJ whole genome shotgun (WGS) entry which is preliminary data.</text>
</comment>
<evidence type="ECO:0000313" key="3">
    <source>
        <dbReference type="Proteomes" id="UP001208017"/>
    </source>
</evidence>
<protein>
    <recommendedName>
        <fullName evidence="4">Multidrug transporter</fullName>
    </recommendedName>
</protein>
<sequence>MSQDNHPIRGVSDEHVVSTKEEDATNKASFPRRNQSSTMASPFALDPDAESPLSTSPSEE</sequence>
<evidence type="ECO:0000256" key="1">
    <source>
        <dbReference type="SAM" id="MobiDB-lite"/>
    </source>
</evidence>
<accession>A0ABT3X635</accession>
<keyword evidence="3" id="KW-1185">Reference proteome</keyword>
<name>A0ABT3X635_9BACL</name>
<reference evidence="2 3" key="1">
    <citation type="submission" date="2022-11" db="EMBL/GenBank/DDBJ databases">
        <title>Study of microbial diversity in lake waters.</title>
        <authorList>
            <person name="Zhang J."/>
        </authorList>
    </citation>
    <scope>NUCLEOTIDE SEQUENCE [LARGE SCALE GENOMIC DNA]</scope>
    <source>
        <strain evidence="2 3">DT12</strain>
    </source>
</reference>
<evidence type="ECO:0000313" key="2">
    <source>
        <dbReference type="EMBL" id="MCX7572357.1"/>
    </source>
</evidence>